<evidence type="ECO:0000313" key="1">
    <source>
        <dbReference type="EMBL" id="BCD88699.1"/>
    </source>
</evidence>
<evidence type="ECO:0000313" key="2">
    <source>
        <dbReference type="Proteomes" id="UP001064896"/>
    </source>
</evidence>
<keyword evidence="2" id="KW-1185">Reference proteome</keyword>
<dbReference type="EMBL" id="AP023081">
    <property type="protein sequence ID" value="BCD88699.1"/>
    <property type="molecule type" value="Genomic_DNA"/>
</dbReference>
<proteinExistence type="predicted"/>
<protein>
    <submittedName>
        <fullName evidence="1">Uncharacterized protein</fullName>
    </submittedName>
</protein>
<sequence length="63" mass="6829">MRQLAADQAKLREIAQADHDPGRVAFQNGGITRGVLTELGKEGTQEQGAALDIHERDCGGDRR</sequence>
<name>A0ABM7LGJ5_9PSED</name>
<accession>A0ABM7LGJ5</accession>
<organism evidence="1 2">
    <name type="scientific">Pseudomonas solani</name>
    <dbReference type="NCBI Taxonomy" id="2731552"/>
    <lineage>
        <taxon>Bacteria</taxon>
        <taxon>Pseudomonadati</taxon>
        <taxon>Pseudomonadota</taxon>
        <taxon>Gammaproteobacteria</taxon>
        <taxon>Pseudomonadales</taxon>
        <taxon>Pseudomonadaceae</taxon>
        <taxon>Pseudomonas</taxon>
    </lineage>
</organism>
<dbReference type="Proteomes" id="UP001064896">
    <property type="component" value="Chromosome"/>
</dbReference>
<reference evidence="1" key="1">
    <citation type="submission" date="2020-05" db="EMBL/GenBank/DDBJ databases">
        <title>Complete genome sequence of Pseudomonas sp. Sm006.</title>
        <authorList>
            <person name="Takeuchi K."/>
            <person name="Someya N."/>
        </authorList>
    </citation>
    <scope>NUCLEOTIDE SEQUENCE</scope>
    <source>
        <strain evidence="1">Sm006</strain>
    </source>
</reference>
<gene>
    <name evidence="1" type="ORF">PSm6_51060</name>
</gene>